<evidence type="ECO:0000256" key="15">
    <source>
        <dbReference type="ARBA" id="ARBA00026232"/>
    </source>
</evidence>
<dbReference type="AlphaFoldDB" id="A0A1S3BQ47"/>
<keyword evidence="6" id="KW-0808">Transferase</keyword>
<keyword evidence="19" id="KW-1185">Reference proteome</keyword>
<evidence type="ECO:0000256" key="4">
    <source>
        <dbReference type="ARBA" id="ARBA00007737"/>
    </source>
</evidence>
<organism evidence="19 20">
    <name type="scientific">Cucumis melo</name>
    <name type="common">Muskmelon</name>
    <dbReference type="NCBI Taxonomy" id="3656"/>
    <lineage>
        <taxon>Eukaryota</taxon>
        <taxon>Viridiplantae</taxon>
        <taxon>Streptophyta</taxon>
        <taxon>Embryophyta</taxon>
        <taxon>Tracheophyta</taxon>
        <taxon>Spermatophyta</taxon>
        <taxon>Magnoliopsida</taxon>
        <taxon>eudicotyledons</taxon>
        <taxon>Gunneridae</taxon>
        <taxon>Pentapetalae</taxon>
        <taxon>rosids</taxon>
        <taxon>fabids</taxon>
        <taxon>Cucurbitales</taxon>
        <taxon>Cucurbitaceae</taxon>
        <taxon>Benincaseae</taxon>
        <taxon>Cucumis</taxon>
    </lineage>
</organism>
<evidence type="ECO:0000256" key="8">
    <source>
        <dbReference type="ARBA" id="ARBA00022824"/>
    </source>
</evidence>
<dbReference type="eggNOG" id="ENOG502QS4M">
    <property type="taxonomic scope" value="Eukaryota"/>
</dbReference>
<evidence type="ECO:0000256" key="5">
    <source>
        <dbReference type="ARBA" id="ARBA00022676"/>
    </source>
</evidence>
<keyword evidence="7 17" id="KW-0812">Transmembrane</keyword>
<keyword evidence="12" id="KW-0294">Fucose metabolism</keyword>
<dbReference type="RefSeq" id="XP_008451086.1">
    <property type="nucleotide sequence ID" value="XM_008452864.2"/>
</dbReference>
<keyword evidence="9 17" id="KW-1133">Transmembrane helix</keyword>
<dbReference type="OrthoDB" id="422368at2759"/>
<keyword evidence="10 17" id="KW-0472">Membrane</keyword>
<dbReference type="GO" id="GO:0016020">
    <property type="term" value="C:membrane"/>
    <property type="evidence" value="ECO:0007669"/>
    <property type="project" value="UniProtKB-SubCell"/>
</dbReference>
<evidence type="ECO:0000256" key="2">
    <source>
        <dbReference type="ARBA" id="ARBA00004240"/>
    </source>
</evidence>
<keyword evidence="5" id="KW-0328">Glycosyltransferase</keyword>
<dbReference type="CDD" id="cd11296">
    <property type="entry name" value="O-FucT_like"/>
    <property type="match status" value="1"/>
</dbReference>
<evidence type="ECO:0000256" key="11">
    <source>
        <dbReference type="ARBA" id="ARBA00023180"/>
    </source>
</evidence>
<evidence type="ECO:0000256" key="10">
    <source>
        <dbReference type="ARBA" id="ARBA00023136"/>
    </source>
</evidence>
<comment type="pathway">
    <text evidence="3">Protein modification; protein glycosylation.</text>
</comment>
<sequence>MDNSDSSSDDRQNLIHHNEINHSPSPHSDAFHVGVNPHLRSTSPRRPFSFKKRYLFAIFFPLFLLLLYFSTHFTNLFSSSFTAFDLLRYRMTESELHALFLLKQQRLGLLTMWNISFTSHSNSTSEDLKLSLLTQISLNKEIQNVLLSSHQTGNSSNEVYDDGLDLVGSGFDRCRKVDQEVLNRRTIEWNPKSNKFLFAICASGQMSNHLICLEKHMFFAAILNRVVVIPSSKVDYQYSRVLDVDHVNNCLGRKVVISFEEFSEIQKNRMKIDKFFCYFSKPDHCYLDDEHVKQLNNIGVSTAKLESPWDEDIKNPNNRTVQDIESKFSSDADVIAIGDVFYADVENDWFVQPGGPIAHKCKTLIEPSQLIKVTAQRFIQTFLGSDFVAIHFRRHGFLKFCNAKRPSCFYPIPQAANCIASVVERSNSPVIYLSTDAADSETGLLQSLVMVNGKPIPLVKRPPRNSAEKWDALLYRHEIEEDSQVEAMLDKAICAMSRVFIGTSGSTFTEDILRLRKDWRSASLCDEYLCQGQDPNFIAENE</sequence>
<dbReference type="GeneID" id="103492463"/>
<accession>A0A1S3BQ47</accession>
<dbReference type="GO" id="GO:0046922">
    <property type="term" value="F:peptide-O-fucosyltransferase activity"/>
    <property type="evidence" value="ECO:0007669"/>
    <property type="project" value="InterPro"/>
</dbReference>
<dbReference type="EnsemblPlants" id="MELO3C003961.2.1">
    <property type="protein sequence ID" value="MELO3C003961.2.1"/>
    <property type="gene ID" value="MELO3C003961.2"/>
</dbReference>
<dbReference type="KEGG" id="cmo:103492463"/>
<protein>
    <recommendedName>
        <fullName evidence="15">GDP-fucose protein O-fucosyltransferase 2</fullName>
    </recommendedName>
    <alternativeName>
        <fullName evidence="16">O-fucosyltransferase family protein</fullName>
    </alternativeName>
</protein>
<dbReference type="PANTHER" id="PTHR13398">
    <property type="entry name" value="GDP-FUCOSE PROTEIN O-FUCOSYLTRANSFERASE 2"/>
    <property type="match status" value="1"/>
</dbReference>
<evidence type="ECO:0000256" key="1">
    <source>
        <dbReference type="ARBA" id="ARBA00004167"/>
    </source>
</evidence>
<comment type="similarity">
    <text evidence="4">Belongs to the glycosyltransferase GT106 family.</text>
</comment>
<dbReference type="Gramene" id="MELO3C003961.2.1">
    <property type="protein sequence ID" value="MELO3C003961.2.1"/>
    <property type="gene ID" value="MELO3C003961.2"/>
</dbReference>
<reference evidence="18" key="1">
    <citation type="submission" date="2023-03" db="UniProtKB">
        <authorList>
            <consortium name="EnsemblPlants"/>
        </authorList>
    </citation>
    <scope>IDENTIFICATION</scope>
</reference>
<comment type="similarity">
    <text evidence="14">Belongs to the glycosyltransferase 68 family.</text>
</comment>
<evidence type="ECO:0000256" key="3">
    <source>
        <dbReference type="ARBA" id="ARBA00004922"/>
    </source>
</evidence>
<evidence type="ECO:0000256" key="17">
    <source>
        <dbReference type="SAM" id="Phobius"/>
    </source>
</evidence>
<dbReference type="FunFam" id="3.40.50.11350:FF:000005">
    <property type="entry name" value="O-fucosyltransferase family protein"/>
    <property type="match status" value="1"/>
</dbReference>
<proteinExistence type="inferred from homology"/>
<dbReference type="InterPro" id="IPR045130">
    <property type="entry name" value="OFUT2-like"/>
</dbReference>
<dbReference type="Proteomes" id="UP001652600">
    <property type="component" value="Chromosome 5"/>
</dbReference>
<keyword evidence="11" id="KW-0325">Glycoprotein</keyword>
<dbReference type="InterPro" id="IPR019378">
    <property type="entry name" value="GDP-Fuc_O-FucTrfase"/>
</dbReference>
<gene>
    <name evidence="20" type="primary">LOC103492463</name>
    <name evidence="18" type="synonym">103492463</name>
</gene>
<dbReference type="GO" id="GO:0005783">
    <property type="term" value="C:endoplasmic reticulum"/>
    <property type="evidence" value="ECO:0007669"/>
    <property type="project" value="UniProtKB-SubCell"/>
</dbReference>
<reference evidence="20" key="2">
    <citation type="submission" date="2025-04" db="UniProtKB">
        <authorList>
            <consortium name="RefSeq"/>
        </authorList>
    </citation>
    <scope>IDENTIFICATION</scope>
</reference>
<keyword evidence="13" id="KW-0119">Carbohydrate metabolism</keyword>
<evidence type="ECO:0000256" key="7">
    <source>
        <dbReference type="ARBA" id="ARBA00022692"/>
    </source>
</evidence>
<evidence type="ECO:0000313" key="20">
    <source>
        <dbReference type="RefSeq" id="XP_008451086.1"/>
    </source>
</evidence>
<dbReference type="InParanoid" id="A0A1S3BQ47"/>
<dbReference type="GO" id="GO:0006004">
    <property type="term" value="P:fucose metabolic process"/>
    <property type="evidence" value="ECO:0007669"/>
    <property type="project" value="UniProtKB-KW"/>
</dbReference>
<evidence type="ECO:0000256" key="6">
    <source>
        <dbReference type="ARBA" id="ARBA00022679"/>
    </source>
</evidence>
<dbReference type="Gene3D" id="3.40.50.11350">
    <property type="match status" value="1"/>
</dbReference>
<evidence type="ECO:0000256" key="9">
    <source>
        <dbReference type="ARBA" id="ARBA00022989"/>
    </source>
</evidence>
<feature type="transmembrane region" description="Helical" evidence="17">
    <location>
        <begin position="54"/>
        <end position="71"/>
    </location>
</feature>
<name>A0A1S3BQ47_CUCME</name>
<dbReference type="Pfam" id="PF10250">
    <property type="entry name" value="O-FucT"/>
    <property type="match status" value="1"/>
</dbReference>
<evidence type="ECO:0000256" key="13">
    <source>
        <dbReference type="ARBA" id="ARBA00023277"/>
    </source>
</evidence>
<keyword evidence="8" id="KW-0256">Endoplasmic reticulum</keyword>
<evidence type="ECO:0000256" key="16">
    <source>
        <dbReference type="ARBA" id="ARBA00030350"/>
    </source>
</evidence>
<dbReference type="PANTHER" id="PTHR13398:SF0">
    <property type="entry name" value="GDP-FUCOSE PROTEIN O-FUCOSYLTRANSFERASE 2"/>
    <property type="match status" value="1"/>
</dbReference>
<dbReference type="SMR" id="A0A1S3BQ47"/>
<evidence type="ECO:0000313" key="19">
    <source>
        <dbReference type="Proteomes" id="UP001652600"/>
    </source>
</evidence>
<evidence type="ECO:0000313" key="18">
    <source>
        <dbReference type="EnsemblPlants" id="MELO3C003961.2.1"/>
    </source>
</evidence>
<evidence type="ECO:0000256" key="12">
    <source>
        <dbReference type="ARBA" id="ARBA00023253"/>
    </source>
</evidence>
<comment type="subcellular location">
    <subcellularLocation>
        <location evidence="2">Endoplasmic reticulum</location>
    </subcellularLocation>
    <subcellularLocation>
        <location evidence="1">Membrane</location>
        <topology evidence="1">Single-pass membrane protein</topology>
    </subcellularLocation>
</comment>
<evidence type="ECO:0000256" key="14">
    <source>
        <dbReference type="ARBA" id="ARBA00025803"/>
    </source>
</evidence>